<dbReference type="EMBL" id="JAOPHQ010004892">
    <property type="protein sequence ID" value="KAK0137359.1"/>
    <property type="molecule type" value="Genomic_DNA"/>
</dbReference>
<evidence type="ECO:0000313" key="3">
    <source>
        <dbReference type="EMBL" id="KAK0137359.1"/>
    </source>
</evidence>
<dbReference type="PANTHER" id="PTHR47331:SF1">
    <property type="entry name" value="GAG-LIKE PROTEIN"/>
    <property type="match status" value="1"/>
</dbReference>
<dbReference type="Proteomes" id="UP001174136">
    <property type="component" value="Unassembled WGS sequence"/>
</dbReference>
<dbReference type="SUPFAM" id="SSF53098">
    <property type="entry name" value="Ribonuclease H-like"/>
    <property type="match status" value="1"/>
</dbReference>
<accession>A0AA47MC56</accession>
<dbReference type="GO" id="GO:0003676">
    <property type="term" value="F:nucleic acid binding"/>
    <property type="evidence" value="ECO:0007669"/>
    <property type="project" value="InterPro"/>
</dbReference>
<feature type="compositionally biased region" description="Low complexity" evidence="1">
    <location>
        <begin position="308"/>
        <end position="318"/>
    </location>
</feature>
<dbReference type="PANTHER" id="PTHR47331">
    <property type="entry name" value="PHD-TYPE DOMAIN-CONTAINING PROTEIN"/>
    <property type="match status" value="1"/>
</dbReference>
<organism evidence="3 4">
    <name type="scientific">Merluccius polli</name>
    <name type="common">Benguela hake</name>
    <name type="synonym">Merluccius cadenati</name>
    <dbReference type="NCBI Taxonomy" id="89951"/>
    <lineage>
        <taxon>Eukaryota</taxon>
        <taxon>Metazoa</taxon>
        <taxon>Chordata</taxon>
        <taxon>Craniata</taxon>
        <taxon>Vertebrata</taxon>
        <taxon>Euteleostomi</taxon>
        <taxon>Actinopterygii</taxon>
        <taxon>Neopterygii</taxon>
        <taxon>Teleostei</taxon>
        <taxon>Neoteleostei</taxon>
        <taxon>Acanthomorphata</taxon>
        <taxon>Zeiogadaria</taxon>
        <taxon>Gadariae</taxon>
        <taxon>Gadiformes</taxon>
        <taxon>Gadoidei</taxon>
        <taxon>Merlucciidae</taxon>
        <taxon>Merluccius</taxon>
    </lineage>
</organism>
<dbReference type="AlphaFoldDB" id="A0AA47MC56"/>
<gene>
    <name evidence="3" type="ORF">N1851_026444</name>
</gene>
<reference evidence="3" key="1">
    <citation type="journal article" date="2023" name="Front. Mar. Sci.">
        <title>A new Merluccius polli reference genome to investigate the effects of global change in West African waters.</title>
        <authorList>
            <person name="Mateo J.L."/>
            <person name="Blanco-Fernandez C."/>
            <person name="Garcia-Vazquez E."/>
            <person name="Machado-Schiaffino G."/>
        </authorList>
    </citation>
    <scope>NUCLEOTIDE SEQUENCE</scope>
    <source>
        <strain evidence="3">C29</strain>
        <tissue evidence="3">Fin</tissue>
    </source>
</reference>
<feature type="domain" description="DUF5641" evidence="2">
    <location>
        <begin position="210"/>
        <end position="262"/>
    </location>
</feature>
<comment type="caution">
    <text evidence="3">The sequence shown here is derived from an EMBL/GenBank/DDBJ whole genome shotgun (WGS) entry which is preliminary data.</text>
</comment>
<sequence length="435" mass="47683">MADLPPDRLRLFQPPFFSTGVDCFGPYLIKIGRRQEKHWGLIFKCLTTWCIHVDLLNSLDADAFLLALRRFISCGIMRFISRRISEGTPSEILSDQGTNFRGAQQELLQLLLRYRRVWQHTRSAHQITFKLNPPNAPHFGGAWEREIRSVVMGNQAVSEDVLLTVLIEVEGILNAKPLGYVSSDIADPEPVTPSMLLMGRRDASLPQFVHHYLPTLQVRQKWKKPTENLAQDTVVMIVDPQLPCAHWPVGRVVKLIASVDGQRPQRKATSVACGRTYPATLAPNVGPLRPGRDTEGLSKLHWSHQPRRGQPPQHQLPLNGSDGQRRSGEAAQRPPPATPGAAQASRPSARGPGAQGPMLQEEMGGGSCLVALVEGGDDRLFQALRELPPRPSCRASSEPIQPAPAASYPRDTSASRSSSPRPPVSGTEGEGGVGV</sequence>
<dbReference type="Pfam" id="PF18701">
    <property type="entry name" value="DUF5641"/>
    <property type="match status" value="1"/>
</dbReference>
<dbReference type="InterPro" id="IPR036397">
    <property type="entry name" value="RNaseH_sf"/>
</dbReference>
<feature type="compositionally biased region" description="Low complexity" evidence="1">
    <location>
        <begin position="407"/>
        <end position="427"/>
    </location>
</feature>
<protein>
    <recommendedName>
        <fullName evidence="2">DUF5641 domain-containing protein</fullName>
    </recommendedName>
</protein>
<feature type="region of interest" description="Disordered" evidence="1">
    <location>
        <begin position="385"/>
        <end position="435"/>
    </location>
</feature>
<dbReference type="InterPro" id="IPR040676">
    <property type="entry name" value="DUF5641"/>
</dbReference>
<evidence type="ECO:0000259" key="2">
    <source>
        <dbReference type="Pfam" id="PF18701"/>
    </source>
</evidence>
<proteinExistence type="predicted"/>
<feature type="region of interest" description="Disordered" evidence="1">
    <location>
        <begin position="278"/>
        <end position="362"/>
    </location>
</feature>
<dbReference type="InterPro" id="IPR012337">
    <property type="entry name" value="RNaseH-like_sf"/>
</dbReference>
<dbReference type="Gene3D" id="3.30.420.10">
    <property type="entry name" value="Ribonuclease H-like superfamily/Ribonuclease H"/>
    <property type="match status" value="1"/>
</dbReference>
<evidence type="ECO:0000256" key="1">
    <source>
        <dbReference type="SAM" id="MobiDB-lite"/>
    </source>
</evidence>
<name>A0AA47MC56_MERPO</name>
<keyword evidence="4" id="KW-1185">Reference proteome</keyword>
<evidence type="ECO:0000313" key="4">
    <source>
        <dbReference type="Proteomes" id="UP001174136"/>
    </source>
</evidence>